<dbReference type="InterPro" id="IPR017907">
    <property type="entry name" value="Znf_RING_CS"/>
</dbReference>
<dbReference type="GO" id="GO:0007131">
    <property type="term" value="P:reciprocal meiotic recombination"/>
    <property type="evidence" value="ECO:0007669"/>
    <property type="project" value="InterPro"/>
</dbReference>
<dbReference type="InterPro" id="IPR001841">
    <property type="entry name" value="Znf_RING"/>
</dbReference>
<dbReference type="FunCoup" id="A0A6I8UNG7">
    <property type="interactions" value="1"/>
</dbReference>
<dbReference type="PANTHER" id="PTHR22663">
    <property type="entry name" value="RING FINGER PROTEIN NARYA-RELATED"/>
    <property type="match status" value="1"/>
</dbReference>
<dbReference type="GO" id="GO:0019789">
    <property type="term" value="F:SUMO transferase activity"/>
    <property type="evidence" value="ECO:0007669"/>
    <property type="project" value="InterPro"/>
</dbReference>
<dbReference type="InterPro" id="IPR042123">
    <property type="entry name" value="Zip3/RNF212-like"/>
</dbReference>
<dbReference type="GO" id="GO:0007129">
    <property type="term" value="P:homologous chromosome pairing at meiosis"/>
    <property type="evidence" value="ECO:0007669"/>
    <property type="project" value="TreeGrafter"/>
</dbReference>
<keyword evidence="3" id="KW-0862">Zinc</keyword>
<proteinExistence type="predicted"/>
<dbReference type="GO" id="GO:0016925">
    <property type="term" value="P:protein sumoylation"/>
    <property type="evidence" value="ECO:0007669"/>
    <property type="project" value="TreeGrafter"/>
</dbReference>
<dbReference type="GO" id="GO:0008270">
    <property type="term" value="F:zinc ion binding"/>
    <property type="evidence" value="ECO:0007669"/>
    <property type="project" value="UniProtKB-KW"/>
</dbReference>
<dbReference type="Proteomes" id="UP000001819">
    <property type="component" value="Chromosome 2"/>
</dbReference>
<evidence type="ECO:0000256" key="5">
    <source>
        <dbReference type="PROSITE-ProRule" id="PRU00175"/>
    </source>
</evidence>
<feature type="region of interest" description="Disordered" evidence="6">
    <location>
        <begin position="163"/>
        <end position="187"/>
    </location>
</feature>
<dbReference type="KEGG" id="dpo:4801108"/>
<dbReference type="SUPFAM" id="SSF57850">
    <property type="entry name" value="RING/U-box"/>
    <property type="match status" value="1"/>
</dbReference>
<gene>
    <name evidence="9" type="primary">nenya</name>
</gene>
<name>A0A6I8UNG7_DROPS</name>
<feature type="domain" description="RING-type" evidence="7">
    <location>
        <begin position="6"/>
        <end position="48"/>
    </location>
</feature>
<dbReference type="RefSeq" id="XP_001358256.3">
    <property type="nucleotide sequence ID" value="XM_001358219.4"/>
</dbReference>
<dbReference type="PANTHER" id="PTHR22663:SF17">
    <property type="entry name" value="RING FINGER PROTEIN NARYA-RELATED"/>
    <property type="match status" value="1"/>
</dbReference>
<keyword evidence="8" id="KW-1185">Reference proteome</keyword>
<evidence type="ECO:0000313" key="8">
    <source>
        <dbReference type="Proteomes" id="UP000001819"/>
    </source>
</evidence>
<dbReference type="InterPro" id="IPR013083">
    <property type="entry name" value="Znf_RING/FYVE/PHD"/>
</dbReference>
<organism evidence="8 9">
    <name type="scientific">Drosophila pseudoobscura pseudoobscura</name>
    <name type="common">Fruit fly</name>
    <dbReference type="NCBI Taxonomy" id="46245"/>
    <lineage>
        <taxon>Eukaryota</taxon>
        <taxon>Metazoa</taxon>
        <taxon>Ecdysozoa</taxon>
        <taxon>Arthropoda</taxon>
        <taxon>Hexapoda</taxon>
        <taxon>Insecta</taxon>
        <taxon>Pterygota</taxon>
        <taxon>Neoptera</taxon>
        <taxon>Endopterygota</taxon>
        <taxon>Diptera</taxon>
        <taxon>Brachycera</taxon>
        <taxon>Muscomorpha</taxon>
        <taxon>Ephydroidea</taxon>
        <taxon>Drosophilidae</taxon>
        <taxon>Drosophila</taxon>
        <taxon>Sophophora</taxon>
    </lineage>
</organism>
<dbReference type="InParanoid" id="A0A6I8UNG7"/>
<dbReference type="GO" id="GO:0000795">
    <property type="term" value="C:synaptonemal complex"/>
    <property type="evidence" value="ECO:0007669"/>
    <property type="project" value="InterPro"/>
</dbReference>
<feature type="compositionally biased region" description="Polar residues" evidence="6">
    <location>
        <begin position="220"/>
        <end position="232"/>
    </location>
</feature>
<dbReference type="PROSITE" id="PS00518">
    <property type="entry name" value="ZF_RING_1"/>
    <property type="match status" value="1"/>
</dbReference>
<evidence type="ECO:0000256" key="1">
    <source>
        <dbReference type="ARBA" id="ARBA00022723"/>
    </source>
</evidence>
<dbReference type="Pfam" id="PF14634">
    <property type="entry name" value="zf-RING_5"/>
    <property type="match status" value="1"/>
</dbReference>
<evidence type="ECO:0000256" key="2">
    <source>
        <dbReference type="ARBA" id="ARBA00022771"/>
    </source>
</evidence>
<reference evidence="9" key="2">
    <citation type="submission" date="2025-08" db="UniProtKB">
        <authorList>
            <consortium name="RefSeq"/>
        </authorList>
    </citation>
    <scope>IDENTIFICATION</scope>
    <source>
        <strain evidence="9">MV-25-SWS-2005</strain>
        <tissue evidence="9">Whole body</tissue>
    </source>
</reference>
<keyword evidence="2 5" id="KW-0863">Zinc-finger</keyword>
<keyword evidence="1" id="KW-0479">Metal-binding</keyword>
<evidence type="ECO:0000256" key="3">
    <source>
        <dbReference type="ARBA" id="ARBA00022833"/>
    </source>
</evidence>
<dbReference type="Gene3D" id="3.30.40.10">
    <property type="entry name" value="Zinc/RING finger domain, C3HC4 (zinc finger)"/>
    <property type="match status" value="1"/>
</dbReference>
<sequence>MFRVHCNKCSRRRDVEPTIPFQLTRCHHIICGPCLTVCAAEKKCPMCEHPLQTIAISRDMPIGVANYFQDPTKFLQLYRKISKFQSEQRSSDNLHFWRREQKHEELQLKLNGYTKMEAQLNQQTKVEKKRIAELREYIAFHERPAVDSLEASLSSNEYIAARGRSNSRHGLRPRTPSENPTTDNTLSDDLVESFCMHSEVDFGTKKSKHSISTSTHRSSVRNSGGQRQDFQI</sequence>
<dbReference type="AlphaFoldDB" id="A0A6I8UNG7"/>
<dbReference type="PROSITE" id="PS50089">
    <property type="entry name" value="ZF_RING_2"/>
    <property type="match status" value="1"/>
</dbReference>
<protein>
    <submittedName>
        <fullName evidence="9">RING finger protein nenya</fullName>
    </submittedName>
</protein>
<evidence type="ECO:0000259" key="7">
    <source>
        <dbReference type="PROSITE" id="PS50089"/>
    </source>
</evidence>
<keyword evidence="4" id="KW-0469">Meiosis</keyword>
<feature type="compositionally biased region" description="Polar residues" evidence="6">
    <location>
        <begin position="176"/>
        <end position="187"/>
    </location>
</feature>
<reference evidence="8" key="1">
    <citation type="submission" date="2024-06" db="UniProtKB">
        <authorList>
            <consortium name="RefSeq"/>
        </authorList>
    </citation>
    <scope>NUCLEOTIDE SEQUENCE [LARGE SCALE GENOMIC DNA]</scope>
    <source>
        <strain evidence="8">MV2-25</strain>
    </source>
</reference>
<evidence type="ECO:0000256" key="4">
    <source>
        <dbReference type="ARBA" id="ARBA00023254"/>
    </source>
</evidence>
<evidence type="ECO:0000313" key="9">
    <source>
        <dbReference type="RefSeq" id="XP_001358256.3"/>
    </source>
</evidence>
<evidence type="ECO:0000256" key="6">
    <source>
        <dbReference type="SAM" id="MobiDB-lite"/>
    </source>
</evidence>
<accession>A0A6I8UNG7</accession>
<feature type="region of interest" description="Disordered" evidence="6">
    <location>
        <begin position="205"/>
        <end position="232"/>
    </location>
</feature>